<keyword evidence="7" id="KW-0966">Cell projection</keyword>
<protein>
    <recommendedName>
        <fullName evidence="6">Flagellar secretion chaperone FliS</fullName>
    </recommendedName>
</protein>
<evidence type="ECO:0000256" key="2">
    <source>
        <dbReference type="ARBA" id="ARBA00008787"/>
    </source>
</evidence>
<dbReference type="InterPro" id="IPR036584">
    <property type="entry name" value="FliS_sf"/>
</dbReference>
<dbReference type="SUPFAM" id="SSF101116">
    <property type="entry name" value="Flagellar export chaperone FliS"/>
    <property type="match status" value="1"/>
</dbReference>
<comment type="caution">
    <text evidence="7">The sequence shown here is derived from an EMBL/GenBank/DDBJ whole genome shotgun (WGS) entry which is preliminary data.</text>
</comment>
<dbReference type="GO" id="GO:0044780">
    <property type="term" value="P:bacterial-type flagellum assembly"/>
    <property type="evidence" value="ECO:0007669"/>
    <property type="project" value="InterPro"/>
</dbReference>
<accession>A0A4R1N506</accession>
<dbReference type="PIRSF" id="PIRSF039090">
    <property type="entry name" value="Flis"/>
    <property type="match status" value="1"/>
</dbReference>
<evidence type="ECO:0000256" key="1">
    <source>
        <dbReference type="ARBA" id="ARBA00004514"/>
    </source>
</evidence>
<keyword evidence="5" id="KW-0143">Chaperone</keyword>
<organism evidence="7 8">
    <name type="scientific">Sodalis ligni</name>
    <dbReference type="NCBI Taxonomy" id="2697027"/>
    <lineage>
        <taxon>Bacteria</taxon>
        <taxon>Pseudomonadati</taxon>
        <taxon>Pseudomonadota</taxon>
        <taxon>Gammaproteobacteria</taxon>
        <taxon>Enterobacterales</taxon>
        <taxon>Bruguierivoracaceae</taxon>
        <taxon>Sodalis</taxon>
    </lineage>
</organism>
<dbReference type="OrthoDB" id="9792010at2"/>
<gene>
    <name evidence="7" type="ORF">EZJ58_0286</name>
</gene>
<dbReference type="NCBIfam" id="TIGR00208">
    <property type="entry name" value="fliS"/>
    <property type="match status" value="1"/>
</dbReference>
<dbReference type="PANTHER" id="PTHR34773:SF1">
    <property type="entry name" value="FLAGELLAR SECRETION CHAPERONE FLIS"/>
    <property type="match status" value="1"/>
</dbReference>
<dbReference type="GO" id="GO:0071973">
    <property type="term" value="P:bacterial-type flagellum-dependent cell motility"/>
    <property type="evidence" value="ECO:0007669"/>
    <property type="project" value="TreeGrafter"/>
</dbReference>
<dbReference type="EMBL" id="SJOI01000001">
    <property type="protein sequence ID" value="TCL02284.1"/>
    <property type="molecule type" value="Genomic_DNA"/>
</dbReference>
<name>A0A4R1N506_9GAMM</name>
<dbReference type="Proteomes" id="UP000294555">
    <property type="component" value="Unassembled WGS sequence"/>
</dbReference>
<keyword evidence="8" id="KW-1185">Reference proteome</keyword>
<dbReference type="GO" id="GO:0005829">
    <property type="term" value="C:cytosol"/>
    <property type="evidence" value="ECO:0007669"/>
    <property type="project" value="UniProtKB-SubCell"/>
</dbReference>
<keyword evidence="3 6" id="KW-0963">Cytoplasm</keyword>
<comment type="similarity">
    <text evidence="2 6">Belongs to the FliS family.</text>
</comment>
<dbReference type="Gene3D" id="1.20.120.340">
    <property type="entry name" value="Flagellar protein FliS"/>
    <property type="match status" value="1"/>
</dbReference>
<dbReference type="Pfam" id="PF02561">
    <property type="entry name" value="FliS"/>
    <property type="match status" value="1"/>
</dbReference>
<keyword evidence="7" id="KW-0969">Cilium</keyword>
<comment type="subcellular location">
    <subcellularLocation>
        <location evidence="1 6">Cytoplasm</location>
        <location evidence="1 6">Cytosol</location>
    </subcellularLocation>
</comment>
<dbReference type="CDD" id="cd16098">
    <property type="entry name" value="FliS"/>
    <property type="match status" value="1"/>
</dbReference>
<proteinExistence type="inferred from homology"/>
<keyword evidence="7" id="KW-0282">Flagellum</keyword>
<evidence type="ECO:0000256" key="5">
    <source>
        <dbReference type="ARBA" id="ARBA00023186"/>
    </source>
</evidence>
<sequence length="129" mass="14064">MYGSQAYASIGLESSVMSASPHKLITLLFDGALSALAKADIYMEQGNTVAKGNALSNAINIISNGLKVGLDMEKGGELSRNLAELYDYFCRKLIQVNLHNDRDLLKQIRQLLADIADAWKHISPDTAQP</sequence>
<evidence type="ECO:0000313" key="8">
    <source>
        <dbReference type="Proteomes" id="UP000294555"/>
    </source>
</evidence>
<keyword evidence="4 6" id="KW-1005">Bacterial flagellum biogenesis</keyword>
<dbReference type="RefSeq" id="WP_132921249.1">
    <property type="nucleotide sequence ID" value="NZ_SJOI01000001.1"/>
</dbReference>
<evidence type="ECO:0000256" key="6">
    <source>
        <dbReference type="PIRNR" id="PIRNR039090"/>
    </source>
</evidence>
<dbReference type="AlphaFoldDB" id="A0A4R1N506"/>
<reference evidence="7 8" key="1">
    <citation type="submission" date="2019-02" db="EMBL/GenBank/DDBJ databases">
        <title>Investigation of anaerobic lignin degradation for improved lignocellulosic biofuels.</title>
        <authorList>
            <person name="Deangelis K."/>
        </authorList>
    </citation>
    <scope>NUCLEOTIDE SEQUENCE [LARGE SCALE GENOMIC DNA]</scope>
    <source>
        <strain evidence="7 8">159R</strain>
    </source>
</reference>
<evidence type="ECO:0000256" key="3">
    <source>
        <dbReference type="ARBA" id="ARBA00022490"/>
    </source>
</evidence>
<dbReference type="PANTHER" id="PTHR34773">
    <property type="entry name" value="FLAGELLAR SECRETION CHAPERONE FLIS"/>
    <property type="match status" value="1"/>
</dbReference>
<evidence type="ECO:0000256" key="4">
    <source>
        <dbReference type="ARBA" id="ARBA00022795"/>
    </source>
</evidence>
<dbReference type="InterPro" id="IPR003713">
    <property type="entry name" value="FliS"/>
</dbReference>
<evidence type="ECO:0000313" key="7">
    <source>
        <dbReference type="EMBL" id="TCL02284.1"/>
    </source>
</evidence>